<dbReference type="Pfam" id="PF00089">
    <property type="entry name" value="Trypsin"/>
    <property type="match status" value="1"/>
</dbReference>
<reference evidence="9" key="1">
    <citation type="submission" date="2017-09" db="EMBL/GenBank/DDBJ databases">
        <title>Contemporary evolution of a Lepidopteran species, Heliothis virescens, in response to modern agricultural practices.</title>
        <authorList>
            <person name="Fritz M.L."/>
            <person name="Deyonke A.M."/>
            <person name="Papanicolaou A."/>
            <person name="Micinski S."/>
            <person name="Westbrook J."/>
            <person name="Gould F."/>
        </authorList>
    </citation>
    <scope>NUCLEOTIDE SEQUENCE [LARGE SCALE GENOMIC DNA]</scope>
    <source>
        <strain evidence="9">HvINT-</strain>
        <tissue evidence="9">Whole body</tissue>
    </source>
</reference>
<dbReference type="GO" id="GO:0004252">
    <property type="term" value="F:serine-type endopeptidase activity"/>
    <property type="evidence" value="ECO:0007669"/>
    <property type="project" value="InterPro"/>
</dbReference>
<evidence type="ECO:0000259" key="8">
    <source>
        <dbReference type="PROSITE" id="PS50240"/>
    </source>
</evidence>
<dbReference type="InterPro" id="IPR033116">
    <property type="entry name" value="TRYPSIN_SER"/>
</dbReference>
<feature type="domain" description="Peptidase S1" evidence="8">
    <location>
        <begin position="25"/>
        <end position="262"/>
    </location>
</feature>
<keyword evidence="7" id="KW-0732">Signal</keyword>
<name>A0A2A4JTP3_HELVI</name>
<dbReference type="InterPro" id="IPR001314">
    <property type="entry name" value="Peptidase_S1A"/>
</dbReference>
<dbReference type="AlphaFoldDB" id="A0A2A4JTP3"/>
<dbReference type="STRING" id="7102.A0A2A4JTP3"/>
<accession>A0A2A4JTP3</accession>
<dbReference type="CDD" id="cd00190">
    <property type="entry name" value="Tryp_SPc"/>
    <property type="match status" value="1"/>
</dbReference>
<feature type="chain" id="PRO_5012494974" description="Peptidase S1 domain-containing protein" evidence="7">
    <location>
        <begin position="19"/>
        <end position="262"/>
    </location>
</feature>
<dbReference type="InterPro" id="IPR001254">
    <property type="entry name" value="Trypsin_dom"/>
</dbReference>
<evidence type="ECO:0000256" key="5">
    <source>
        <dbReference type="ARBA" id="ARBA00024195"/>
    </source>
</evidence>
<keyword evidence="2 6" id="KW-0378">Hydrolase</keyword>
<dbReference type="PANTHER" id="PTHR24276">
    <property type="entry name" value="POLYSERASE-RELATED"/>
    <property type="match status" value="1"/>
</dbReference>
<dbReference type="PROSITE" id="PS00134">
    <property type="entry name" value="TRYPSIN_HIS"/>
    <property type="match status" value="1"/>
</dbReference>
<dbReference type="GO" id="GO:0006508">
    <property type="term" value="P:proteolysis"/>
    <property type="evidence" value="ECO:0007669"/>
    <property type="project" value="UniProtKB-KW"/>
</dbReference>
<dbReference type="InterPro" id="IPR043504">
    <property type="entry name" value="Peptidase_S1_PA_chymotrypsin"/>
</dbReference>
<dbReference type="SUPFAM" id="SSF50494">
    <property type="entry name" value="Trypsin-like serine proteases"/>
    <property type="match status" value="1"/>
</dbReference>
<dbReference type="InterPro" id="IPR009003">
    <property type="entry name" value="Peptidase_S1_PA"/>
</dbReference>
<keyword evidence="3 6" id="KW-0720">Serine protease</keyword>
<protein>
    <recommendedName>
        <fullName evidence="8">Peptidase S1 domain-containing protein</fullName>
    </recommendedName>
</protein>
<comment type="similarity">
    <text evidence="5">Belongs to the peptidase S1 family. CLIP subfamily.</text>
</comment>
<evidence type="ECO:0000256" key="1">
    <source>
        <dbReference type="ARBA" id="ARBA00022670"/>
    </source>
</evidence>
<dbReference type="PROSITE" id="PS50240">
    <property type="entry name" value="TRYPSIN_DOM"/>
    <property type="match status" value="1"/>
</dbReference>
<dbReference type="InterPro" id="IPR018114">
    <property type="entry name" value="TRYPSIN_HIS"/>
</dbReference>
<dbReference type="InterPro" id="IPR050430">
    <property type="entry name" value="Peptidase_S1"/>
</dbReference>
<dbReference type="PANTHER" id="PTHR24276:SF91">
    <property type="entry name" value="AT26814P-RELATED"/>
    <property type="match status" value="1"/>
</dbReference>
<evidence type="ECO:0000256" key="7">
    <source>
        <dbReference type="SAM" id="SignalP"/>
    </source>
</evidence>
<evidence type="ECO:0000256" key="4">
    <source>
        <dbReference type="ARBA" id="ARBA00023157"/>
    </source>
</evidence>
<evidence type="ECO:0000256" key="2">
    <source>
        <dbReference type="ARBA" id="ARBA00022801"/>
    </source>
</evidence>
<organism evidence="9">
    <name type="scientific">Heliothis virescens</name>
    <name type="common">Tobacco budworm moth</name>
    <dbReference type="NCBI Taxonomy" id="7102"/>
    <lineage>
        <taxon>Eukaryota</taxon>
        <taxon>Metazoa</taxon>
        <taxon>Ecdysozoa</taxon>
        <taxon>Arthropoda</taxon>
        <taxon>Hexapoda</taxon>
        <taxon>Insecta</taxon>
        <taxon>Pterygota</taxon>
        <taxon>Neoptera</taxon>
        <taxon>Endopterygota</taxon>
        <taxon>Lepidoptera</taxon>
        <taxon>Glossata</taxon>
        <taxon>Ditrysia</taxon>
        <taxon>Noctuoidea</taxon>
        <taxon>Noctuidae</taxon>
        <taxon>Heliothinae</taxon>
        <taxon>Heliothis</taxon>
    </lineage>
</organism>
<dbReference type="SMART" id="SM00020">
    <property type="entry name" value="Tryp_SPc"/>
    <property type="match status" value="1"/>
</dbReference>
<dbReference type="EMBL" id="NWSH01000631">
    <property type="protein sequence ID" value="PCG75146.1"/>
    <property type="molecule type" value="Genomic_DNA"/>
</dbReference>
<evidence type="ECO:0000256" key="6">
    <source>
        <dbReference type="RuleBase" id="RU363034"/>
    </source>
</evidence>
<comment type="caution">
    <text evidence="9">The sequence shown here is derived from an EMBL/GenBank/DDBJ whole genome shotgun (WGS) entry which is preliminary data.</text>
</comment>
<sequence length="262" mass="27693">MSVLTFLTVALLAGSAYSSPQASRIVGGTATTIDKYPTMVAVEFMGIFTGTWSQSCAANVLTSRHVLTAAHCFAGLFYHISYRRIRAGSSFRNTGGVVLNAEAAFNHPSYGQLGADGDISVVRLFGSLVFSPVIQQASIPPQGFQIPDNLPVVHAGWGAVFYEGPASQVLLETTIYTVNNQICAARYLTLPRPQIVTENMICAGILDVGGKDACQGDSGGPLYYGNILVGVVSWGHECANDTYPGVSAAVSPYTNWIVSTAV</sequence>
<dbReference type="PRINTS" id="PR00722">
    <property type="entry name" value="CHYMOTRYPSIN"/>
</dbReference>
<gene>
    <name evidence="9" type="ORF">B5V51_12155</name>
</gene>
<dbReference type="Gene3D" id="2.40.10.10">
    <property type="entry name" value="Trypsin-like serine proteases"/>
    <property type="match status" value="1"/>
</dbReference>
<dbReference type="FunFam" id="2.40.10.10:FF:000002">
    <property type="entry name" value="Transmembrane protease serine"/>
    <property type="match status" value="1"/>
</dbReference>
<dbReference type="PROSITE" id="PS00135">
    <property type="entry name" value="TRYPSIN_SER"/>
    <property type="match status" value="1"/>
</dbReference>
<proteinExistence type="inferred from homology"/>
<evidence type="ECO:0000313" key="9">
    <source>
        <dbReference type="EMBL" id="PCG75146.1"/>
    </source>
</evidence>
<feature type="signal peptide" evidence="7">
    <location>
        <begin position="1"/>
        <end position="18"/>
    </location>
</feature>
<keyword evidence="4" id="KW-1015">Disulfide bond</keyword>
<keyword evidence="1 6" id="KW-0645">Protease</keyword>
<evidence type="ECO:0000256" key="3">
    <source>
        <dbReference type="ARBA" id="ARBA00022825"/>
    </source>
</evidence>